<dbReference type="SUPFAM" id="SSF55931">
    <property type="entry name" value="Glutamine synthetase/guanido kinase"/>
    <property type="match status" value="1"/>
</dbReference>
<dbReference type="AlphaFoldDB" id="A0A845R3L0"/>
<feature type="binding site" evidence="5 6">
    <location>
        <position position="80"/>
    </location>
    <ligand>
        <name>ATP</name>
        <dbReference type="ChEBI" id="CHEBI:30616"/>
    </ligand>
</feature>
<comment type="caution">
    <text evidence="5">Lacks conserved residue(s) required for the propagation of feature annotation.</text>
</comment>
<dbReference type="RefSeq" id="WP_160198486.1">
    <property type="nucleotide sequence ID" value="NZ_QXXA01000018.1"/>
</dbReference>
<feature type="binding site" evidence="5 6">
    <location>
        <begin position="16"/>
        <end position="20"/>
    </location>
    <ligand>
        <name>ATP</name>
        <dbReference type="ChEBI" id="CHEBI:30616"/>
    </ligand>
</feature>
<dbReference type="NCBIfam" id="NF002194">
    <property type="entry name" value="PRK01059.1-4"/>
    <property type="match status" value="1"/>
</dbReference>
<evidence type="ECO:0000256" key="6">
    <source>
        <dbReference type="PROSITE-ProRule" id="PRU00843"/>
    </source>
</evidence>
<dbReference type="OrthoDB" id="9791353at2"/>
<dbReference type="PANTHER" id="PTHR11547">
    <property type="entry name" value="ARGININE OR CREATINE KINASE"/>
    <property type="match status" value="1"/>
</dbReference>
<keyword evidence="2 5" id="KW-0547">Nucleotide-binding</keyword>
<evidence type="ECO:0000256" key="4">
    <source>
        <dbReference type="ARBA" id="ARBA00022840"/>
    </source>
</evidence>
<feature type="domain" description="Phosphagen kinase C-terminal" evidence="8">
    <location>
        <begin position="13"/>
        <end position="243"/>
    </location>
</feature>
<gene>
    <name evidence="5" type="primary">mcsB</name>
    <name evidence="9" type="ORF">D3Z33_14260</name>
</gene>
<dbReference type="InterPro" id="IPR022414">
    <property type="entry name" value="ATP-guanido_PTrfase_cat"/>
</dbReference>
<evidence type="ECO:0000313" key="9">
    <source>
        <dbReference type="EMBL" id="NBI08022.1"/>
    </source>
</evidence>
<dbReference type="GO" id="GO:0004111">
    <property type="term" value="F:creatine kinase activity"/>
    <property type="evidence" value="ECO:0007669"/>
    <property type="project" value="InterPro"/>
</dbReference>
<dbReference type="EMBL" id="QXXA01000018">
    <property type="protein sequence ID" value="NBI08022.1"/>
    <property type="molecule type" value="Genomic_DNA"/>
</dbReference>
<feature type="short sequence motif" description="RDXXRA motif of the pArg binding pocket involved in allosteric regulation" evidence="5">
    <location>
        <begin position="326"/>
        <end position="331"/>
    </location>
</feature>
<sequence length="344" mass="39139">MKWLDCDSCDQDIVVSSRIRLARNIENIKFPQKINKDDSESVKEQIKKAVTENDEIGKNYRYYDMKNLNIVESRKYVEDHLISPGLLEHNKIGGFLLSEDEKSTIMINEEDHIRMQVLYPGFELEKCFDESNRIDDILEGKIKYAFDEKIGYLTSCPTNIGTGMRASVMLHLPSLVITNQINGIIQAVNQIGLTVRGVYGEGSNAMGNLFQISNQTTIGESEDDIIQKLKNIVNQLVKNERNARSTIYTNNKIRMEDKVCRSLGTLKNARILSTDEAMSLLSDVKLGIEMSIIDNIDRVIINKLMIEIQPAHILNSADKDLDANDRDILRAKIVRESLEEEVIK</sequence>
<dbReference type="InterPro" id="IPR022415">
    <property type="entry name" value="ATP-guanido_PTrfase_AS"/>
</dbReference>
<dbReference type="InterPro" id="IPR014746">
    <property type="entry name" value="Gln_synth/guanido_kin_cat_dom"/>
</dbReference>
<accession>A0A845R3L0</accession>
<keyword evidence="5" id="KW-0021">Allosteric enzyme</keyword>
<dbReference type="InterPro" id="IPR000749">
    <property type="entry name" value="ATP-guanido_PTrfase"/>
</dbReference>
<evidence type="ECO:0000256" key="1">
    <source>
        <dbReference type="ARBA" id="ARBA00022679"/>
    </source>
</evidence>
<keyword evidence="1 5" id="KW-0808">Transferase</keyword>
<dbReference type="CDD" id="cd07930">
    <property type="entry name" value="bacterial_phosphagen_kinase"/>
    <property type="match status" value="1"/>
</dbReference>
<comment type="similarity">
    <text evidence="5 6 7">Belongs to the ATP:guanido phosphotransferase family.</text>
</comment>
<evidence type="ECO:0000259" key="8">
    <source>
        <dbReference type="PROSITE" id="PS51510"/>
    </source>
</evidence>
<reference evidence="9 10" key="1">
    <citation type="submission" date="2018-08" db="EMBL/GenBank/DDBJ databases">
        <title>Murine metabolic-syndrome-specific gut microbial biobank.</title>
        <authorList>
            <person name="Liu C."/>
        </authorList>
    </citation>
    <scope>NUCLEOTIDE SEQUENCE [LARGE SCALE GENOMIC DNA]</scope>
    <source>
        <strain evidence="9 10">583</strain>
    </source>
</reference>
<dbReference type="HAMAP" id="MF_00602">
    <property type="entry name" value="Prot_Arg_kinase"/>
    <property type="match status" value="1"/>
</dbReference>
<dbReference type="GO" id="GO:0005524">
    <property type="term" value="F:ATP binding"/>
    <property type="evidence" value="ECO:0007669"/>
    <property type="project" value="UniProtKB-UniRule"/>
</dbReference>
<name>A0A845R3L0_9CLOT</name>
<dbReference type="PROSITE" id="PS00112">
    <property type="entry name" value="PHOSPHAGEN_KINASE"/>
    <property type="match status" value="1"/>
</dbReference>
<evidence type="ECO:0000256" key="2">
    <source>
        <dbReference type="ARBA" id="ARBA00022741"/>
    </source>
</evidence>
<dbReference type="PROSITE" id="PS51510">
    <property type="entry name" value="PHOSPHAGEN_KINASE_C"/>
    <property type="match status" value="1"/>
</dbReference>
<dbReference type="InterPro" id="IPR023660">
    <property type="entry name" value="Arg_Kinase"/>
</dbReference>
<feature type="binding site" evidence="5 6">
    <location>
        <position position="114"/>
    </location>
    <ligand>
        <name>ATP</name>
        <dbReference type="ChEBI" id="CHEBI:30616"/>
    </ligand>
</feature>
<comment type="catalytic activity">
    <reaction evidence="5">
        <text>L-arginyl-[protein] + ATP = N(omega)-phospho-L-arginyl-[protein] + ADP + H(+)</text>
        <dbReference type="Rhea" id="RHEA:43384"/>
        <dbReference type="Rhea" id="RHEA-COMP:10532"/>
        <dbReference type="Rhea" id="RHEA-COMP:10533"/>
        <dbReference type="ChEBI" id="CHEBI:15378"/>
        <dbReference type="ChEBI" id="CHEBI:29965"/>
        <dbReference type="ChEBI" id="CHEBI:30616"/>
        <dbReference type="ChEBI" id="CHEBI:83226"/>
        <dbReference type="ChEBI" id="CHEBI:456216"/>
        <dbReference type="EC" id="2.7.14.1"/>
    </reaction>
</comment>
<comment type="caution">
    <text evidence="9">The sequence shown here is derived from an EMBL/GenBank/DDBJ whole genome shotgun (WGS) entry which is preliminary data.</text>
</comment>
<dbReference type="EC" id="2.7.14.1" evidence="5"/>
<keyword evidence="10" id="KW-1185">Reference proteome</keyword>
<protein>
    <recommendedName>
        <fullName evidence="5">Protein-arginine kinase</fullName>
        <ecNumber evidence="5">2.7.14.1</ecNumber>
    </recommendedName>
</protein>
<dbReference type="Gene3D" id="3.30.590.10">
    <property type="entry name" value="Glutamine synthetase/guanido kinase, catalytic domain"/>
    <property type="match status" value="1"/>
</dbReference>
<evidence type="ECO:0000256" key="3">
    <source>
        <dbReference type="ARBA" id="ARBA00022777"/>
    </source>
</evidence>
<dbReference type="GO" id="GO:0005615">
    <property type="term" value="C:extracellular space"/>
    <property type="evidence" value="ECO:0007669"/>
    <property type="project" value="TreeGrafter"/>
</dbReference>
<keyword evidence="4 5" id="KW-0067">ATP-binding</keyword>
<dbReference type="PANTHER" id="PTHR11547:SF38">
    <property type="entry name" value="ARGININE KINASE 1-RELATED"/>
    <property type="match status" value="1"/>
</dbReference>
<proteinExistence type="inferred from homology"/>
<feature type="binding site" evidence="6">
    <location>
        <begin position="196"/>
        <end position="201"/>
    </location>
    <ligand>
        <name>ATP</name>
        <dbReference type="ChEBI" id="CHEBI:30616"/>
    </ligand>
</feature>
<evidence type="ECO:0000256" key="7">
    <source>
        <dbReference type="RuleBase" id="RU000505"/>
    </source>
</evidence>
<comment type="function">
    <text evidence="5">Catalyzes the specific phosphorylation of arginine residues in proteins.</text>
</comment>
<evidence type="ECO:0000256" key="5">
    <source>
        <dbReference type="HAMAP-Rule" id="MF_00602"/>
    </source>
</evidence>
<dbReference type="GO" id="GO:1990424">
    <property type="term" value="F:protein arginine kinase activity"/>
    <property type="evidence" value="ECO:0007669"/>
    <property type="project" value="UniProtKB-EC"/>
</dbReference>
<comment type="activity regulation">
    <text evidence="5">Appears to be allosterically activated by the binding of pArg-containing polypeptides to the pArg-binding pocket localized in the C-terminal domain of McsB.</text>
</comment>
<dbReference type="Pfam" id="PF00217">
    <property type="entry name" value="ATP-gua_Ptrans"/>
    <property type="match status" value="1"/>
</dbReference>
<feature type="binding site" evidence="5 6">
    <location>
        <begin position="165"/>
        <end position="169"/>
    </location>
    <ligand>
        <name>ATP</name>
        <dbReference type="ChEBI" id="CHEBI:30616"/>
    </ligand>
</feature>
<dbReference type="Proteomes" id="UP000467132">
    <property type="component" value="Unassembled WGS sequence"/>
</dbReference>
<organism evidence="9 10">
    <name type="scientific">Senegalia massiliensis</name>
    <dbReference type="NCBI Taxonomy" id="1720316"/>
    <lineage>
        <taxon>Bacteria</taxon>
        <taxon>Bacillati</taxon>
        <taxon>Bacillota</taxon>
        <taxon>Clostridia</taxon>
        <taxon>Eubacteriales</taxon>
        <taxon>Clostridiaceae</taxon>
        <taxon>Senegalia</taxon>
    </lineage>
</organism>
<keyword evidence="3 5" id="KW-0418">Kinase</keyword>
<dbReference type="GO" id="GO:0046314">
    <property type="term" value="P:phosphocreatine biosynthetic process"/>
    <property type="evidence" value="ECO:0007669"/>
    <property type="project" value="InterPro"/>
</dbReference>
<evidence type="ECO:0000313" key="10">
    <source>
        <dbReference type="Proteomes" id="UP000467132"/>
    </source>
</evidence>